<keyword evidence="7 11" id="KW-0067">ATP-binding</keyword>
<dbReference type="FunFam" id="3.30.200.20:FF:000178">
    <property type="entry name" value="serine/threonine-protein kinase PBS1-like"/>
    <property type="match status" value="1"/>
</dbReference>
<protein>
    <recommendedName>
        <fullName evidence="14">Protein kinase domain-containing protein</fullName>
    </recommendedName>
</protein>
<dbReference type="GO" id="GO:0004674">
    <property type="term" value="F:protein serine/threonine kinase activity"/>
    <property type="evidence" value="ECO:0007669"/>
    <property type="project" value="UniProtKB-KW"/>
</dbReference>
<dbReference type="OrthoDB" id="6512771at2759"/>
<dbReference type="InterPro" id="IPR011009">
    <property type="entry name" value="Kinase-like_dom_sf"/>
</dbReference>
<dbReference type="Gene3D" id="3.30.200.20">
    <property type="entry name" value="Phosphorylase Kinase, domain 1"/>
    <property type="match status" value="1"/>
</dbReference>
<keyword evidence="6 11" id="KW-0547">Nucleotide-binding</keyword>
<dbReference type="Pfam" id="PF13947">
    <property type="entry name" value="GUB_WAK_bind"/>
    <property type="match status" value="1"/>
</dbReference>
<keyword evidence="4 12" id="KW-0812">Transmembrane</keyword>
<evidence type="ECO:0000259" key="14">
    <source>
        <dbReference type="PROSITE" id="PS50011"/>
    </source>
</evidence>
<evidence type="ECO:0000256" key="5">
    <source>
        <dbReference type="ARBA" id="ARBA00022729"/>
    </source>
</evidence>
<dbReference type="Proteomes" id="UP000701853">
    <property type="component" value="Chromosome 9"/>
</dbReference>
<evidence type="ECO:0000256" key="6">
    <source>
        <dbReference type="ARBA" id="ARBA00022741"/>
    </source>
</evidence>
<evidence type="ECO:0000256" key="7">
    <source>
        <dbReference type="ARBA" id="ARBA00022840"/>
    </source>
</evidence>
<feature type="signal peptide" evidence="13">
    <location>
        <begin position="1"/>
        <end position="20"/>
    </location>
</feature>
<dbReference type="GO" id="GO:0005524">
    <property type="term" value="F:ATP binding"/>
    <property type="evidence" value="ECO:0007669"/>
    <property type="project" value="UniProtKB-UniRule"/>
</dbReference>
<feature type="domain" description="Protein kinase" evidence="14">
    <location>
        <begin position="296"/>
        <end position="551"/>
    </location>
</feature>
<keyword evidence="16" id="KW-1185">Reference proteome</keyword>
<keyword evidence="2" id="KW-0723">Serine/threonine-protein kinase</keyword>
<evidence type="ECO:0000256" key="9">
    <source>
        <dbReference type="ARBA" id="ARBA00023136"/>
    </source>
</evidence>
<dbReference type="PROSITE" id="PS00107">
    <property type="entry name" value="PROTEIN_KINASE_ATP"/>
    <property type="match status" value="1"/>
</dbReference>
<evidence type="ECO:0000256" key="12">
    <source>
        <dbReference type="SAM" id="Phobius"/>
    </source>
</evidence>
<evidence type="ECO:0000256" key="4">
    <source>
        <dbReference type="ARBA" id="ARBA00022692"/>
    </source>
</evidence>
<dbReference type="EMBL" id="JAHUZN010000009">
    <property type="protein sequence ID" value="KAG8483144.1"/>
    <property type="molecule type" value="Genomic_DNA"/>
</dbReference>
<dbReference type="InterPro" id="IPR001245">
    <property type="entry name" value="Ser-Thr/Tyr_kinase_cat_dom"/>
</dbReference>
<proteinExistence type="predicted"/>
<feature type="chain" id="PRO_5035325307" description="Protein kinase domain-containing protein" evidence="13">
    <location>
        <begin position="21"/>
        <end position="563"/>
    </location>
</feature>
<feature type="binding site" evidence="11">
    <location>
        <position position="324"/>
    </location>
    <ligand>
        <name>ATP</name>
        <dbReference type="ChEBI" id="CHEBI:30616"/>
    </ligand>
</feature>
<keyword evidence="8 12" id="KW-1133">Transmembrane helix</keyword>
<dbReference type="AlphaFoldDB" id="A0A8J6CSN5"/>
<dbReference type="PANTHER" id="PTHR27009">
    <property type="entry name" value="RUST RESISTANCE KINASE LR10-RELATED"/>
    <property type="match status" value="1"/>
</dbReference>
<evidence type="ECO:0000313" key="16">
    <source>
        <dbReference type="Proteomes" id="UP000701853"/>
    </source>
</evidence>
<reference evidence="15 16" key="1">
    <citation type="journal article" date="2021" name="bioRxiv">
        <title>The Gossypium anomalum genome as a resource for cotton improvement and evolutionary analysis of hybrid incompatibility.</title>
        <authorList>
            <person name="Grover C.E."/>
            <person name="Yuan D."/>
            <person name="Arick M.A."/>
            <person name="Miller E.R."/>
            <person name="Hu G."/>
            <person name="Peterson D.G."/>
            <person name="Wendel J.F."/>
            <person name="Udall J.A."/>
        </authorList>
    </citation>
    <scope>NUCLEOTIDE SEQUENCE [LARGE SCALE GENOMIC DNA]</scope>
    <source>
        <strain evidence="15">JFW-Udall</strain>
        <tissue evidence="15">Leaf</tissue>
    </source>
</reference>
<accession>A0A8J6CSN5</accession>
<comment type="caution">
    <text evidence="15">The sequence shown here is derived from an EMBL/GenBank/DDBJ whole genome shotgun (WGS) entry which is preliminary data.</text>
</comment>
<name>A0A8J6CSN5_9ROSI</name>
<evidence type="ECO:0000256" key="13">
    <source>
        <dbReference type="SAM" id="SignalP"/>
    </source>
</evidence>
<keyword evidence="2" id="KW-0418">Kinase</keyword>
<evidence type="ECO:0000256" key="2">
    <source>
        <dbReference type="ARBA" id="ARBA00022527"/>
    </source>
</evidence>
<dbReference type="Pfam" id="PF07714">
    <property type="entry name" value="PK_Tyr_Ser-Thr"/>
    <property type="match status" value="1"/>
</dbReference>
<evidence type="ECO:0000256" key="8">
    <source>
        <dbReference type="ARBA" id="ARBA00022989"/>
    </source>
</evidence>
<gene>
    <name evidence="15" type="ORF">CXB51_022091</name>
</gene>
<evidence type="ECO:0000256" key="3">
    <source>
        <dbReference type="ARBA" id="ARBA00022679"/>
    </source>
</evidence>
<dbReference type="GO" id="GO:0030247">
    <property type="term" value="F:polysaccharide binding"/>
    <property type="evidence" value="ECO:0007669"/>
    <property type="project" value="InterPro"/>
</dbReference>
<dbReference type="InterPro" id="IPR017441">
    <property type="entry name" value="Protein_kinase_ATP_BS"/>
</dbReference>
<evidence type="ECO:0000313" key="15">
    <source>
        <dbReference type="EMBL" id="KAG8483144.1"/>
    </source>
</evidence>
<sequence>MMFLLLVAFMLMVDEGGVAALDSEICKVTNCKRYGPPVRFPFWLKDQRCGYPDPGFQLSCSQNKQTMLHLPRSVKMAVQYIDYEKQIIDVSSPDGETCLYQQLPSLNLSASPFKFFGQLQNITLFNCSEKSDKDSYGVGACPIIALPPDTRNNFNLVNCTKFVDISAVPRDFEFGITLQWSKPMCIECEAQGRSCRLKNVSTPPQTECFDTPNPAPKQVHGLLLQLSWLPTKVKLIITGAILASFLILLTVIGLYYVYHQEKKKKESQGKIEKFLEDYKAFKPSRYSFADIKRITNEFKDKLGQGGYGTVFKGRLSDDVLVAVKILNDSKGNGEEFINEVGSMSRIHHVNVTRLVGFCADGYKRGLVYEYLPNESLEKFIFSAKGENHVLGWNKLQDIALGIAKGIEYLHQAKLCSKDQSAVSMTAARGTMGYIAPEVLSRNFGNVSYKSDVYSFGMLLLEMIGGRKNIDVTVENTSQVYFPEWAYNHLDKGEEAGIRIENESHSEIARKLTIVGLWCIQWYPVDRPSMKVAIQMLEGEADSLTKPPNPFASADHMKIECFQI</sequence>
<evidence type="ECO:0000256" key="1">
    <source>
        <dbReference type="ARBA" id="ARBA00004479"/>
    </source>
</evidence>
<keyword evidence="9 12" id="KW-0472">Membrane</keyword>
<dbReference type="InterPro" id="IPR025287">
    <property type="entry name" value="WAK_GUB"/>
</dbReference>
<dbReference type="Gene3D" id="1.10.510.10">
    <property type="entry name" value="Transferase(Phosphotransferase) domain 1"/>
    <property type="match status" value="1"/>
</dbReference>
<organism evidence="15 16">
    <name type="scientific">Gossypium anomalum</name>
    <dbReference type="NCBI Taxonomy" id="47600"/>
    <lineage>
        <taxon>Eukaryota</taxon>
        <taxon>Viridiplantae</taxon>
        <taxon>Streptophyta</taxon>
        <taxon>Embryophyta</taxon>
        <taxon>Tracheophyta</taxon>
        <taxon>Spermatophyta</taxon>
        <taxon>Magnoliopsida</taxon>
        <taxon>eudicotyledons</taxon>
        <taxon>Gunneridae</taxon>
        <taxon>Pentapetalae</taxon>
        <taxon>rosids</taxon>
        <taxon>malvids</taxon>
        <taxon>Malvales</taxon>
        <taxon>Malvaceae</taxon>
        <taxon>Malvoideae</taxon>
        <taxon>Gossypium</taxon>
    </lineage>
</organism>
<dbReference type="SUPFAM" id="SSF56112">
    <property type="entry name" value="Protein kinase-like (PK-like)"/>
    <property type="match status" value="1"/>
</dbReference>
<evidence type="ECO:0000256" key="10">
    <source>
        <dbReference type="ARBA" id="ARBA00023180"/>
    </source>
</evidence>
<keyword evidence="5 13" id="KW-0732">Signal</keyword>
<dbReference type="InterPro" id="IPR045874">
    <property type="entry name" value="LRK10/LRL21-25-like"/>
</dbReference>
<dbReference type="InterPro" id="IPR000719">
    <property type="entry name" value="Prot_kinase_dom"/>
</dbReference>
<comment type="subcellular location">
    <subcellularLocation>
        <location evidence="1">Membrane</location>
        <topology evidence="1">Single-pass type I membrane protein</topology>
    </subcellularLocation>
</comment>
<dbReference type="Pfam" id="PF00069">
    <property type="entry name" value="Pkinase"/>
    <property type="match status" value="1"/>
</dbReference>
<dbReference type="GO" id="GO:0016020">
    <property type="term" value="C:membrane"/>
    <property type="evidence" value="ECO:0007669"/>
    <property type="project" value="UniProtKB-SubCell"/>
</dbReference>
<keyword evidence="10" id="KW-0325">Glycoprotein</keyword>
<feature type="transmembrane region" description="Helical" evidence="12">
    <location>
        <begin position="235"/>
        <end position="258"/>
    </location>
</feature>
<evidence type="ECO:0000256" key="11">
    <source>
        <dbReference type="PROSITE-ProRule" id="PRU10141"/>
    </source>
</evidence>
<dbReference type="PROSITE" id="PS50011">
    <property type="entry name" value="PROTEIN_KINASE_DOM"/>
    <property type="match status" value="1"/>
</dbReference>
<keyword evidence="3" id="KW-0808">Transferase</keyword>